<comment type="cofactor">
    <cofactor evidence="6">
        <name>Fe(2+)</name>
        <dbReference type="ChEBI" id="CHEBI:29033"/>
    </cofactor>
    <text evidence="6">Binds 1 Fe(2+) ion.</text>
</comment>
<dbReference type="GO" id="GO:0006412">
    <property type="term" value="P:translation"/>
    <property type="evidence" value="ECO:0007669"/>
    <property type="project" value="UniProtKB-UniRule"/>
</dbReference>
<dbReference type="SUPFAM" id="SSF56420">
    <property type="entry name" value="Peptide deformylase"/>
    <property type="match status" value="1"/>
</dbReference>
<comment type="catalytic activity">
    <reaction evidence="6">
        <text>N-terminal N-formyl-L-methionyl-[peptide] + H2O = N-terminal L-methionyl-[peptide] + formate</text>
        <dbReference type="Rhea" id="RHEA:24420"/>
        <dbReference type="Rhea" id="RHEA-COMP:10639"/>
        <dbReference type="Rhea" id="RHEA-COMP:10640"/>
        <dbReference type="ChEBI" id="CHEBI:15377"/>
        <dbReference type="ChEBI" id="CHEBI:15740"/>
        <dbReference type="ChEBI" id="CHEBI:49298"/>
        <dbReference type="ChEBI" id="CHEBI:64731"/>
        <dbReference type="EC" id="3.5.1.88"/>
    </reaction>
</comment>
<dbReference type="EC" id="3.5.1.88" evidence="6"/>
<evidence type="ECO:0000313" key="8">
    <source>
        <dbReference type="Proteomes" id="UP000284868"/>
    </source>
</evidence>
<protein>
    <recommendedName>
        <fullName evidence="6">Peptide deformylase</fullName>
        <shortName evidence="6">PDF</shortName>
        <ecNumber evidence="6">3.5.1.88</ecNumber>
    </recommendedName>
    <alternativeName>
        <fullName evidence="6">Polypeptide deformylase</fullName>
    </alternativeName>
</protein>
<dbReference type="Pfam" id="PF01327">
    <property type="entry name" value="Pep_deformylase"/>
    <property type="match status" value="1"/>
</dbReference>
<keyword evidence="2 6" id="KW-0479">Metal-binding</keyword>
<dbReference type="AlphaFoldDB" id="A0A415PK97"/>
<keyword evidence="3 6" id="KW-0378">Hydrolase</keyword>
<evidence type="ECO:0000256" key="2">
    <source>
        <dbReference type="ARBA" id="ARBA00022723"/>
    </source>
</evidence>
<comment type="caution">
    <text evidence="7">The sequence shown here is derived from an EMBL/GenBank/DDBJ whole genome shotgun (WGS) entry which is preliminary data.</text>
</comment>
<dbReference type="Proteomes" id="UP000284868">
    <property type="component" value="Unassembled WGS sequence"/>
</dbReference>
<dbReference type="InterPro" id="IPR036821">
    <property type="entry name" value="Peptide_deformylase_sf"/>
</dbReference>
<feature type="binding site" evidence="6">
    <location>
        <position position="153"/>
    </location>
    <ligand>
        <name>Fe cation</name>
        <dbReference type="ChEBI" id="CHEBI:24875"/>
    </ligand>
</feature>
<keyword evidence="8" id="KW-1185">Reference proteome</keyword>
<evidence type="ECO:0000256" key="4">
    <source>
        <dbReference type="ARBA" id="ARBA00022917"/>
    </source>
</evidence>
<comment type="function">
    <text evidence="6">Removes the formyl group from the N-terminal Met of newly synthesized proteins. Requires at least a dipeptide for an efficient rate of reaction. N-terminal L-methionine is a prerequisite for activity but the enzyme has broad specificity at other positions.</text>
</comment>
<dbReference type="PRINTS" id="PR01576">
    <property type="entry name" value="PDEFORMYLASE"/>
</dbReference>
<dbReference type="HAMAP" id="MF_00163">
    <property type="entry name" value="Pep_deformylase"/>
    <property type="match status" value="1"/>
</dbReference>
<dbReference type="GO" id="GO:0042586">
    <property type="term" value="F:peptide deformylase activity"/>
    <property type="evidence" value="ECO:0007669"/>
    <property type="project" value="UniProtKB-UniRule"/>
</dbReference>
<evidence type="ECO:0000256" key="5">
    <source>
        <dbReference type="ARBA" id="ARBA00023004"/>
    </source>
</evidence>
<sequence>MFIKISYRIAILSFEKKSVNVELPLNAEDKQLLMDMLQYVRDSQDNELAEQNGLRPAVGIAAIQLGIPKKMLAVVVPDEEGNSQEFALANARIVSESVQLSYLKNGEGCLSVEKEHQGLVPRHARITVKAYDLLQDKEITIKASDYLAIVLQHEIDHFSGTLFYDRINQNDPCMPKKTASSSNNARQTSIFLCSSQMIHAYIKMHAQIAFIF</sequence>
<evidence type="ECO:0000256" key="6">
    <source>
        <dbReference type="HAMAP-Rule" id="MF_00163"/>
    </source>
</evidence>
<dbReference type="EMBL" id="QRPK01000014">
    <property type="protein sequence ID" value="RHM12996.1"/>
    <property type="molecule type" value="Genomic_DNA"/>
</dbReference>
<dbReference type="CDD" id="cd00487">
    <property type="entry name" value="Pep_deformylase"/>
    <property type="match status" value="1"/>
</dbReference>
<feature type="binding site" evidence="6">
    <location>
        <position position="109"/>
    </location>
    <ligand>
        <name>Fe cation</name>
        <dbReference type="ChEBI" id="CHEBI:24875"/>
    </ligand>
</feature>
<organism evidence="7 8">
    <name type="scientific">Amedibacillus dolichus</name>
    <dbReference type="NCBI Taxonomy" id="31971"/>
    <lineage>
        <taxon>Bacteria</taxon>
        <taxon>Bacillati</taxon>
        <taxon>Bacillota</taxon>
        <taxon>Erysipelotrichia</taxon>
        <taxon>Erysipelotrichales</taxon>
        <taxon>Erysipelotrichaceae</taxon>
        <taxon>Amedibacillus</taxon>
    </lineage>
</organism>
<comment type="similarity">
    <text evidence="1 6">Belongs to the polypeptide deformylase family.</text>
</comment>
<dbReference type="PANTHER" id="PTHR10458">
    <property type="entry name" value="PEPTIDE DEFORMYLASE"/>
    <property type="match status" value="1"/>
</dbReference>
<evidence type="ECO:0000313" key="7">
    <source>
        <dbReference type="EMBL" id="RHM12996.1"/>
    </source>
</evidence>
<dbReference type="FunFam" id="3.90.45.10:FF:000002">
    <property type="entry name" value="Peptide deformylase"/>
    <property type="match status" value="1"/>
</dbReference>
<keyword evidence="5 6" id="KW-0408">Iron</keyword>
<name>A0A415PK97_9FIRM</name>
<dbReference type="NCBIfam" id="TIGR00079">
    <property type="entry name" value="pept_deformyl"/>
    <property type="match status" value="1"/>
</dbReference>
<proteinExistence type="inferred from homology"/>
<feature type="binding site" evidence="6">
    <location>
        <position position="157"/>
    </location>
    <ligand>
        <name>Fe cation</name>
        <dbReference type="ChEBI" id="CHEBI:24875"/>
    </ligand>
</feature>
<gene>
    <name evidence="6" type="primary">def</name>
    <name evidence="7" type="ORF">DWZ83_04310</name>
</gene>
<accession>A0A415PK97</accession>
<dbReference type="OrthoDB" id="9784988at2"/>
<keyword evidence="4 6" id="KW-0648">Protein biosynthesis</keyword>
<dbReference type="Gene3D" id="3.90.45.10">
    <property type="entry name" value="Peptide deformylase"/>
    <property type="match status" value="1"/>
</dbReference>
<reference evidence="7 8" key="1">
    <citation type="submission" date="2018-08" db="EMBL/GenBank/DDBJ databases">
        <title>A genome reference for cultivated species of the human gut microbiota.</title>
        <authorList>
            <person name="Zou Y."/>
            <person name="Xue W."/>
            <person name="Luo G."/>
        </authorList>
    </citation>
    <scope>NUCLEOTIDE SEQUENCE [LARGE SCALE GENOMIC DNA]</scope>
    <source>
        <strain evidence="7 8">AF35-6BH</strain>
    </source>
</reference>
<dbReference type="InterPro" id="IPR023635">
    <property type="entry name" value="Peptide_deformylase"/>
</dbReference>
<feature type="active site" evidence="6">
    <location>
        <position position="154"/>
    </location>
</feature>
<evidence type="ECO:0000256" key="3">
    <source>
        <dbReference type="ARBA" id="ARBA00022801"/>
    </source>
</evidence>
<evidence type="ECO:0000256" key="1">
    <source>
        <dbReference type="ARBA" id="ARBA00010759"/>
    </source>
</evidence>
<dbReference type="PANTHER" id="PTHR10458:SF8">
    <property type="entry name" value="PEPTIDE DEFORMYLASE 2"/>
    <property type="match status" value="1"/>
</dbReference>
<dbReference type="GO" id="GO:0046872">
    <property type="term" value="F:metal ion binding"/>
    <property type="evidence" value="ECO:0007669"/>
    <property type="project" value="UniProtKB-KW"/>
</dbReference>